<dbReference type="Ensembl" id="ENSOKIT00005076711.1">
    <property type="protein sequence ID" value="ENSOKIP00005072005.1"/>
    <property type="gene ID" value="ENSOKIG00005031065.1"/>
</dbReference>
<name>A0A8C7MR02_ONCKI</name>
<keyword evidence="2" id="KW-0732">Signal</keyword>
<keyword evidence="4" id="KW-0472">Membrane</keyword>
<keyword evidence="3" id="KW-0677">Repeat</keyword>
<keyword evidence="4" id="KW-0812">Transmembrane</keyword>
<evidence type="ECO:0000259" key="5">
    <source>
        <dbReference type="SMART" id="SM00082"/>
    </source>
</evidence>
<evidence type="ECO:0000256" key="2">
    <source>
        <dbReference type="ARBA" id="ARBA00022729"/>
    </source>
</evidence>
<dbReference type="Proteomes" id="UP000694557">
    <property type="component" value="Unassembled WGS sequence"/>
</dbReference>
<dbReference type="PANTHER" id="PTHR20921">
    <property type="entry name" value="TRANSMEMBRANE PROTEIN 222"/>
    <property type="match status" value="1"/>
</dbReference>
<dbReference type="Pfam" id="PF13855">
    <property type="entry name" value="LRR_8"/>
    <property type="match status" value="2"/>
</dbReference>
<reference evidence="6" key="2">
    <citation type="submission" date="2025-09" db="UniProtKB">
        <authorList>
            <consortium name="Ensembl"/>
        </authorList>
    </citation>
    <scope>IDENTIFICATION</scope>
</reference>
<evidence type="ECO:0000313" key="6">
    <source>
        <dbReference type="Ensembl" id="ENSOKIP00005072005.1"/>
    </source>
</evidence>
<gene>
    <name evidence="6" type="primary">TMEM222</name>
    <name evidence="6" type="synonym">LOC109903517</name>
</gene>
<keyword evidence="4" id="KW-1133">Transmembrane helix</keyword>
<dbReference type="GeneTree" id="ENSGT00390000007371"/>
<dbReference type="InterPro" id="IPR032675">
    <property type="entry name" value="LRR_dom_sf"/>
</dbReference>
<feature type="domain" description="LRRCT" evidence="5">
    <location>
        <begin position="308"/>
        <end position="361"/>
    </location>
</feature>
<accession>A0A8C7MR02</accession>
<evidence type="ECO:0000256" key="3">
    <source>
        <dbReference type="ARBA" id="ARBA00022737"/>
    </source>
</evidence>
<dbReference type="InterPro" id="IPR008496">
    <property type="entry name" value="TMEM222/RTE1"/>
</dbReference>
<evidence type="ECO:0000256" key="1">
    <source>
        <dbReference type="ARBA" id="ARBA00022614"/>
    </source>
</evidence>
<evidence type="ECO:0000256" key="4">
    <source>
        <dbReference type="SAM" id="Phobius"/>
    </source>
</evidence>
<dbReference type="PRINTS" id="PR00019">
    <property type="entry name" value="LEURICHRPT"/>
</dbReference>
<keyword evidence="7" id="KW-1185">Reference proteome</keyword>
<feature type="transmembrane region" description="Helical" evidence="4">
    <location>
        <begin position="383"/>
        <end position="403"/>
    </location>
</feature>
<dbReference type="SUPFAM" id="SSF52058">
    <property type="entry name" value="L domain-like"/>
    <property type="match status" value="1"/>
</dbReference>
<dbReference type="InterPro" id="IPR000483">
    <property type="entry name" value="Cys-rich_flank_reg_C"/>
</dbReference>
<reference evidence="6" key="1">
    <citation type="submission" date="2025-08" db="UniProtKB">
        <authorList>
            <consortium name="Ensembl"/>
        </authorList>
    </citation>
    <scope>IDENTIFICATION</scope>
</reference>
<dbReference type="AlphaFoldDB" id="A0A8C7MR02"/>
<proteinExistence type="predicted"/>
<dbReference type="InterPro" id="IPR003591">
    <property type="entry name" value="Leu-rich_rpt_typical-subtyp"/>
</dbReference>
<dbReference type="Gene3D" id="3.80.10.10">
    <property type="entry name" value="Ribonuclease Inhibitor"/>
    <property type="match status" value="2"/>
</dbReference>
<organism evidence="6 7">
    <name type="scientific">Oncorhynchus kisutch</name>
    <name type="common">Coho salmon</name>
    <name type="synonym">Salmo kisutch</name>
    <dbReference type="NCBI Taxonomy" id="8019"/>
    <lineage>
        <taxon>Eukaryota</taxon>
        <taxon>Metazoa</taxon>
        <taxon>Chordata</taxon>
        <taxon>Craniata</taxon>
        <taxon>Vertebrata</taxon>
        <taxon>Euteleostomi</taxon>
        <taxon>Actinopterygii</taxon>
        <taxon>Neopterygii</taxon>
        <taxon>Teleostei</taxon>
        <taxon>Protacanthopterygii</taxon>
        <taxon>Salmoniformes</taxon>
        <taxon>Salmonidae</taxon>
        <taxon>Salmoninae</taxon>
        <taxon>Oncorhynchus</taxon>
    </lineage>
</organism>
<keyword evidence="1" id="KW-0433">Leucine-rich repeat</keyword>
<dbReference type="PANTHER" id="PTHR20921:SF0">
    <property type="entry name" value="TRANSMEMBRANE PROTEIN 222"/>
    <property type="match status" value="1"/>
</dbReference>
<dbReference type="SMART" id="SM00369">
    <property type="entry name" value="LRR_TYP"/>
    <property type="match status" value="4"/>
</dbReference>
<dbReference type="SMART" id="SM00082">
    <property type="entry name" value="LRRCT"/>
    <property type="match status" value="1"/>
</dbReference>
<dbReference type="Pfam" id="PF05608">
    <property type="entry name" value="RTE1"/>
    <property type="match status" value="1"/>
</dbReference>
<protein>
    <submittedName>
        <fullName evidence="6">Transmembrane protein 222</fullName>
    </submittedName>
</protein>
<evidence type="ECO:0000313" key="7">
    <source>
        <dbReference type="Proteomes" id="UP000694557"/>
    </source>
</evidence>
<dbReference type="PROSITE" id="PS51450">
    <property type="entry name" value="LRR"/>
    <property type="match status" value="2"/>
</dbReference>
<sequence>MAGVVEIDTMKNYHIAFERIDPDTSRYPYCIVWTPIPVLSWLLPFIGHMGICTSSGIIRDFAGPYFVSEDNMAFGRPTKYWMLDVAKVYASGSNAWDTAVHDASEEYKNRMHNLCCDNCHSHVAMALNLMRYENKTSWNMINLCLLSLVHGKHIRITEVESQTFSGLRSLRSLDLSSNQLAVINPEAFTVPGHTLRELNLSRALYNHSSLINLAMSLRWSTLVELRTLDLSGNRLIYLPSHTFSYLGGLRRLILANNSLVALYNGTFSGLDSLEQLDLTLNALRTVQEEGLAELASLPPGVRLLLGENPWTCICGMEPFAAWLNSSQGHVGDAEGLVCAFPSDMRNTSLLRLAAGQSGVGGDGVALGCHRVGEGADLALQTSYVFLGIVLGFVGLVFLLVLYLNRQGIKKRINDMREACTEVLEGYHYRYEHDADPRLSQVSTTADI</sequence>
<dbReference type="InterPro" id="IPR001611">
    <property type="entry name" value="Leu-rich_rpt"/>
</dbReference>